<dbReference type="Pfam" id="PF08572">
    <property type="entry name" value="PRP3"/>
    <property type="match status" value="2"/>
</dbReference>
<reference evidence="12 13" key="1">
    <citation type="submission" date="2019-09" db="EMBL/GenBank/DDBJ databases">
        <title>Bird 10,000 Genomes (B10K) Project - Family phase.</title>
        <authorList>
            <person name="Zhang G."/>
        </authorList>
    </citation>
    <scope>NUCLEOTIDE SEQUENCE [LARGE SCALE GENOMIC DNA]</scope>
    <source>
        <strain evidence="12">B10K-DU-001-18</strain>
        <tissue evidence="12">Muscle</tissue>
    </source>
</reference>
<accession>A0A7K4X6H7</accession>
<evidence type="ECO:0000313" key="12">
    <source>
        <dbReference type="EMBL" id="NWR41828.1"/>
    </source>
</evidence>
<feature type="compositionally biased region" description="Basic and acidic residues" evidence="10">
    <location>
        <begin position="73"/>
        <end position="107"/>
    </location>
</feature>
<evidence type="ECO:0000256" key="5">
    <source>
        <dbReference type="ARBA" id="ARBA00022728"/>
    </source>
</evidence>
<dbReference type="Gene3D" id="1.20.1390.10">
    <property type="entry name" value="PWI domain"/>
    <property type="match status" value="1"/>
</dbReference>
<dbReference type="Pfam" id="PF06544">
    <property type="entry name" value="Prp3_C"/>
    <property type="match status" value="1"/>
</dbReference>
<dbReference type="OrthoDB" id="10264544at2759"/>
<comment type="caution">
    <text evidence="12">The sequence shown here is derived from an EMBL/GenBank/DDBJ whole genome shotgun (WGS) entry which is preliminary data.</text>
</comment>
<evidence type="ECO:0000256" key="3">
    <source>
        <dbReference type="ARBA" id="ARBA00022553"/>
    </source>
</evidence>
<dbReference type="GO" id="GO:0000398">
    <property type="term" value="P:mRNA splicing, via spliceosome"/>
    <property type="evidence" value="ECO:0007669"/>
    <property type="project" value="InterPro"/>
</dbReference>
<dbReference type="InterPro" id="IPR027104">
    <property type="entry name" value="Prp3"/>
</dbReference>
<evidence type="ECO:0000256" key="6">
    <source>
        <dbReference type="ARBA" id="ARBA00023187"/>
    </source>
</evidence>
<dbReference type="Pfam" id="PF01480">
    <property type="entry name" value="PWI"/>
    <property type="match status" value="1"/>
</dbReference>
<feature type="compositionally biased region" description="Polar residues" evidence="10">
    <location>
        <begin position="170"/>
        <end position="183"/>
    </location>
</feature>
<feature type="region of interest" description="Disordered" evidence="10">
    <location>
        <begin position="162"/>
        <end position="183"/>
    </location>
</feature>
<comment type="subcellular location">
    <subcellularLocation>
        <location evidence="1">Nucleus</location>
    </subcellularLocation>
</comment>
<keyword evidence="4" id="KW-0507">mRNA processing</keyword>
<evidence type="ECO:0000256" key="4">
    <source>
        <dbReference type="ARBA" id="ARBA00022664"/>
    </source>
</evidence>
<dbReference type="InterPro" id="IPR002483">
    <property type="entry name" value="PWI_dom"/>
</dbReference>
<name>A0A7K4X6H7_REGSA</name>
<evidence type="ECO:0000256" key="8">
    <source>
        <dbReference type="ARBA" id="ARBA00032955"/>
    </source>
</evidence>
<dbReference type="AlphaFoldDB" id="A0A7K4X6H7"/>
<comment type="function">
    <text evidence="9">Plays a role in pre-mRNA splicing as component of the U4/U6-U5 tri-snRNP complex that is involved in spliceosome assembly, and as component of the precatalytic spliceosome (spliceosome B complex).</text>
</comment>
<evidence type="ECO:0000256" key="1">
    <source>
        <dbReference type="ARBA" id="ARBA00004123"/>
    </source>
</evidence>
<feature type="region of interest" description="Disordered" evidence="10">
    <location>
        <begin position="73"/>
        <end position="109"/>
    </location>
</feature>
<dbReference type="InterPro" id="IPR036483">
    <property type="entry name" value="PWI_dom_sf"/>
</dbReference>
<dbReference type="PANTHER" id="PTHR14212:SF0">
    <property type="entry name" value="U4_U6 SMALL NUCLEAR RIBONUCLEOPROTEIN PRP3"/>
    <property type="match status" value="1"/>
</dbReference>
<evidence type="ECO:0000313" key="13">
    <source>
        <dbReference type="Proteomes" id="UP000529728"/>
    </source>
</evidence>
<gene>
    <name evidence="12" type="primary">Prpf3</name>
    <name evidence="12" type="ORF">REGSAT_R13323</name>
</gene>
<keyword evidence="7" id="KW-0539">Nucleus</keyword>
<dbReference type="InterPro" id="IPR013881">
    <property type="entry name" value="Pre-mRNA_splic_Prp3_dom"/>
</dbReference>
<evidence type="ECO:0000256" key="9">
    <source>
        <dbReference type="ARBA" id="ARBA00035603"/>
    </source>
</evidence>
<dbReference type="PANTHER" id="PTHR14212">
    <property type="entry name" value="U4/U6-ASSOCIATED RNA SPLICING FACTOR-RELATED"/>
    <property type="match status" value="1"/>
</dbReference>
<sequence>MSLSKRELDELKPWIEKTVKRVLGFSEPTVVTAALNCVGKGMDKKKAADHLKPFLDDSTLRFVDKLFEAVEEGRSSRHSKSNSDRNRKRELKDVFGDDSEVSKESSGVKKRRIPRFEEVEDEPEVIPGPPSESPGMLTKLQIKQMMEAATRQIEERKKQLSFISPPTPQPKISSSSQSERLPIGNTIQPSQAATFMNDAIEKARKAAELQARIQAQLALKPGLIGNANMVGLANLHAMGIAPPKVELKDQTKPTPLILDEQGRTVDASGKEIELTHRMPTLKANIRAVKREQFKQQLKEKPSEDMESNTYFDPRVSITPAQRQKRTFKFHEKGKFEKIAQRLRTKAQLEKLQAEISQAARKTGIHTSTKLALITPKKELKEGEIPEIEWWDSYIIPNGLDFPKLGRFGFVSKHRHSAQVVFVMDVGPSLQIPKWEETPVLFCHKRDVRWEPSQHLFHSFPVRISNLMRVLGTEAVQDPTKVEAHVRAQMAKRQKAHEEANAARKLTAEQRKAKKVKKLKEDVSQGVHIAVYRVRNLSNPAKKFKIEANAGQLYLTGVVVLHKDVNVVVVEGGPKAQKKFKRLMLHRIKWDEQTSNTKGEDDDESDEESVKKTNKCSLVWEGTAKERSFGEMKFKQCPTENMAREHFKKHSAEHYWDLALSESVLESTD</sequence>
<dbReference type="GO" id="GO:0046540">
    <property type="term" value="C:U4/U6 x U5 tri-snRNP complex"/>
    <property type="evidence" value="ECO:0007669"/>
    <property type="project" value="InterPro"/>
</dbReference>
<keyword evidence="13" id="KW-1185">Reference proteome</keyword>
<evidence type="ECO:0000256" key="2">
    <source>
        <dbReference type="ARBA" id="ARBA00016514"/>
    </source>
</evidence>
<dbReference type="GO" id="GO:0005681">
    <property type="term" value="C:spliceosomal complex"/>
    <property type="evidence" value="ECO:0007669"/>
    <property type="project" value="UniProtKB-KW"/>
</dbReference>
<organism evidence="12 13">
    <name type="scientific">Regulus satrapa</name>
    <name type="common">Golden-crowned kinglet</name>
    <dbReference type="NCBI Taxonomy" id="13245"/>
    <lineage>
        <taxon>Eukaryota</taxon>
        <taxon>Metazoa</taxon>
        <taxon>Chordata</taxon>
        <taxon>Craniata</taxon>
        <taxon>Vertebrata</taxon>
        <taxon>Euteleostomi</taxon>
        <taxon>Archelosauria</taxon>
        <taxon>Archosauria</taxon>
        <taxon>Dinosauria</taxon>
        <taxon>Saurischia</taxon>
        <taxon>Theropoda</taxon>
        <taxon>Coelurosauria</taxon>
        <taxon>Aves</taxon>
        <taxon>Neognathae</taxon>
        <taxon>Neoaves</taxon>
        <taxon>Telluraves</taxon>
        <taxon>Australaves</taxon>
        <taxon>Passeriformes</taxon>
        <taxon>Regulidae</taxon>
        <taxon>Regulus</taxon>
    </lineage>
</organism>
<evidence type="ECO:0000256" key="10">
    <source>
        <dbReference type="SAM" id="MobiDB-lite"/>
    </source>
</evidence>
<feature type="non-terminal residue" evidence="12">
    <location>
        <position position="668"/>
    </location>
</feature>
<dbReference type="EMBL" id="VWZN01001871">
    <property type="protein sequence ID" value="NWR41828.1"/>
    <property type="molecule type" value="Genomic_DNA"/>
</dbReference>
<evidence type="ECO:0000259" key="11">
    <source>
        <dbReference type="PROSITE" id="PS51025"/>
    </source>
</evidence>
<dbReference type="PROSITE" id="PS51025">
    <property type="entry name" value="PWI"/>
    <property type="match status" value="1"/>
</dbReference>
<dbReference type="Proteomes" id="UP000529728">
    <property type="component" value="Unassembled WGS sequence"/>
</dbReference>
<dbReference type="InterPro" id="IPR010541">
    <property type="entry name" value="Prp3_C"/>
</dbReference>
<proteinExistence type="predicted"/>
<feature type="domain" description="PWI" evidence="11">
    <location>
        <begin position="1"/>
        <end position="87"/>
    </location>
</feature>
<protein>
    <recommendedName>
        <fullName evidence="2">U4/U6 small nuclear ribonucleoprotein Prp3</fullName>
    </recommendedName>
    <alternativeName>
        <fullName evidence="8">Pre-mRNA-splicing factor 3</fullName>
    </alternativeName>
</protein>
<keyword evidence="3" id="KW-0597">Phosphoprotein</keyword>
<evidence type="ECO:0000256" key="7">
    <source>
        <dbReference type="ARBA" id="ARBA00023242"/>
    </source>
</evidence>
<dbReference type="SUPFAM" id="SSF101233">
    <property type="entry name" value="PWI domain"/>
    <property type="match status" value="1"/>
</dbReference>
<keyword evidence="6" id="KW-0508">mRNA splicing</keyword>
<dbReference type="SMART" id="SM00311">
    <property type="entry name" value="PWI"/>
    <property type="match status" value="1"/>
</dbReference>
<dbReference type="FunFam" id="1.20.1390.10:FF:000003">
    <property type="entry name" value="U4/U6 small nuclear ribonucleoprotein Prp3"/>
    <property type="match status" value="1"/>
</dbReference>
<keyword evidence="5" id="KW-0747">Spliceosome</keyword>
<dbReference type="CDD" id="cd24162">
    <property type="entry name" value="Prp3_C"/>
    <property type="match status" value="1"/>
</dbReference>
<feature type="non-terminal residue" evidence="12">
    <location>
        <position position="1"/>
    </location>
</feature>